<feature type="compositionally biased region" description="Basic and acidic residues" evidence="1">
    <location>
        <begin position="1"/>
        <end position="37"/>
    </location>
</feature>
<evidence type="ECO:0000256" key="1">
    <source>
        <dbReference type="SAM" id="MobiDB-lite"/>
    </source>
</evidence>
<dbReference type="Proteomes" id="UP001178508">
    <property type="component" value="Chromosome 23"/>
</dbReference>
<reference evidence="2" key="1">
    <citation type="submission" date="2023-08" db="EMBL/GenBank/DDBJ databases">
        <authorList>
            <person name="Alioto T."/>
            <person name="Alioto T."/>
            <person name="Gomez Garrido J."/>
        </authorList>
    </citation>
    <scope>NUCLEOTIDE SEQUENCE</scope>
</reference>
<name>A0AAV1HK40_XYRNO</name>
<sequence length="80" mass="8944">LTWGGKERGVRSDGIKVKQGGQREADIDECRHEDSSGRGKGLQRKSRMDVWGKLDRETTEGRRRGGEGEIAAGERESEMK</sequence>
<gene>
    <name evidence="2" type="ORF">XNOV1_A040600</name>
</gene>
<evidence type="ECO:0000313" key="3">
    <source>
        <dbReference type="Proteomes" id="UP001178508"/>
    </source>
</evidence>
<keyword evidence="3" id="KW-1185">Reference proteome</keyword>
<feature type="compositionally biased region" description="Basic and acidic residues" evidence="1">
    <location>
        <begin position="46"/>
        <end position="80"/>
    </location>
</feature>
<protein>
    <submittedName>
        <fullName evidence="2">Uncharacterized protein</fullName>
    </submittedName>
</protein>
<feature type="non-terminal residue" evidence="2">
    <location>
        <position position="1"/>
    </location>
</feature>
<feature type="region of interest" description="Disordered" evidence="1">
    <location>
        <begin position="1"/>
        <end position="80"/>
    </location>
</feature>
<dbReference type="AlphaFoldDB" id="A0AAV1HK40"/>
<evidence type="ECO:0000313" key="2">
    <source>
        <dbReference type="EMBL" id="CAJ1086307.1"/>
    </source>
</evidence>
<dbReference type="EMBL" id="OY660886">
    <property type="protein sequence ID" value="CAJ1086307.1"/>
    <property type="molecule type" value="Genomic_DNA"/>
</dbReference>
<organism evidence="2 3">
    <name type="scientific">Xyrichtys novacula</name>
    <name type="common">Pearly razorfish</name>
    <name type="synonym">Hemipteronotus novacula</name>
    <dbReference type="NCBI Taxonomy" id="13765"/>
    <lineage>
        <taxon>Eukaryota</taxon>
        <taxon>Metazoa</taxon>
        <taxon>Chordata</taxon>
        <taxon>Craniata</taxon>
        <taxon>Vertebrata</taxon>
        <taxon>Euteleostomi</taxon>
        <taxon>Actinopterygii</taxon>
        <taxon>Neopterygii</taxon>
        <taxon>Teleostei</taxon>
        <taxon>Neoteleostei</taxon>
        <taxon>Acanthomorphata</taxon>
        <taxon>Eupercaria</taxon>
        <taxon>Labriformes</taxon>
        <taxon>Labridae</taxon>
        <taxon>Xyrichtys</taxon>
    </lineage>
</organism>
<accession>A0AAV1HK40</accession>
<proteinExistence type="predicted"/>